<keyword evidence="2" id="KW-0472">Membrane</keyword>
<dbReference type="AlphaFoldDB" id="A0A4Q7U4G7"/>
<keyword evidence="4" id="KW-0223">Dioxygenase</keyword>
<dbReference type="RefSeq" id="WP_130452404.1">
    <property type="nucleotide sequence ID" value="NZ_QYAG01000004.1"/>
</dbReference>
<feature type="domain" description="VOC" evidence="3">
    <location>
        <begin position="227"/>
        <end position="342"/>
    </location>
</feature>
<proteinExistence type="predicted"/>
<reference evidence="4 5" key="1">
    <citation type="journal article" date="2015" name="Stand. Genomic Sci.">
        <title>Genomic Encyclopedia of Bacterial and Archaeal Type Strains, Phase III: the genomes of soil and plant-associated and newly described type strains.</title>
        <authorList>
            <person name="Whitman W.B."/>
            <person name="Woyke T."/>
            <person name="Klenk H.P."/>
            <person name="Zhou Y."/>
            <person name="Lilburn T.G."/>
            <person name="Beck B.J."/>
            <person name="De Vos P."/>
            <person name="Vandamme P."/>
            <person name="Eisen J.A."/>
            <person name="Garrity G."/>
            <person name="Hugenholtz P."/>
            <person name="Kyrpides N.C."/>
        </authorList>
    </citation>
    <scope>NUCLEOTIDE SEQUENCE [LARGE SCALE GENOMIC DNA]</scope>
    <source>
        <strain evidence="4 5">RF6</strain>
    </source>
</reference>
<dbReference type="GO" id="GO:0051213">
    <property type="term" value="F:dioxygenase activity"/>
    <property type="evidence" value="ECO:0007669"/>
    <property type="project" value="UniProtKB-KW"/>
</dbReference>
<dbReference type="InterPro" id="IPR004360">
    <property type="entry name" value="Glyas_Fos-R_dOase_dom"/>
</dbReference>
<dbReference type="Gene3D" id="3.10.180.10">
    <property type="entry name" value="2,3-Dihydroxybiphenyl 1,2-Dioxygenase, domain 1"/>
    <property type="match status" value="2"/>
</dbReference>
<keyword evidence="2" id="KW-0812">Transmembrane</keyword>
<evidence type="ECO:0000256" key="2">
    <source>
        <dbReference type="SAM" id="Phobius"/>
    </source>
</evidence>
<dbReference type="PANTHER" id="PTHR43279:SF1">
    <property type="entry name" value="CATECHOL-2,3-DIOXYGENASE"/>
    <property type="match status" value="1"/>
</dbReference>
<dbReference type="InterPro" id="IPR037523">
    <property type="entry name" value="VOC_core"/>
</dbReference>
<sequence>MPSGTQTTRRRSRMRAAIIGGAVIVVLAVGAIWWFASRANSTEAASGAVAGEIRGPEGAPTERADGLPAETTMGVNELRVRDLPGVRGFYEDGVGMSVLDESDGEVLLGFGDEALIRLVRSEEPLPQPEDAGLYHTAILFPDEATLAQTLLRVAQSAPNSYQDAADHAVSQAFYFGDPENNGVELYVDRPSSEWVWVDGKVTMGSEALDPNQFIDDHLGDEARGTATVGHVHLKVGDLDEAREFYADTLGFGVVSEADGALFYSAGGYHHHLATNTWMSAGAGPRSTEVGLGSVTISLPDEASVAAVADRLAAAGVTTETVAQGIVAADPWGNRIRLVAPGA</sequence>
<dbReference type="Pfam" id="PF00903">
    <property type="entry name" value="Glyoxalase"/>
    <property type="match status" value="2"/>
</dbReference>
<feature type="transmembrane region" description="Helical" evidence="2">
    <location>
        <begin position="16"/>
        <end position="36"/>
    </location>
</feature>
<dbReference type="Proteomes" id="UP000291832">
    <property type="component" value="Unassembled WGS sequence"/>
</dbReference>
<accession>A0A4Q7U4G7</accession>
<evidence type="ECO:0000259" key="3">
    <source>
        <dbReference type="PROSITE" id="PS51819"/>
    </source>
</evidence>
<dbReference type="PANTHER" id="PTHR43279">
    <property type="entry name" value="CATECHOL-2,3-DIOXYGENASE"/>
    <property type="match status" value="1"/>
</dbReference>
<dbReference type="OrthoDB" id="9792626at2"/>
<feature type="region of interest" description="Disordered" evidence="1">
    <location>
        <begin position="46"/>
        <end position="69"/>
    </location>
</feature>
<keyword evidence="4" id="KW-0560">Oxidoreductase</keyword>
<dbReference type="InterPro" id="IPR029068">
    <property type="entry name" value="Glyas_Bleomycin-R_OHBP_Dase"/>
</dbReference>
<name>A0A4Q7U4G7_9MICO</name>
<dbReference type="EMBL" id="SHKI01000002">
    <property type="protein sequence ID" value="RZT68413.1"/>
    <property type="molecule type" value="Genomic_DNA"/>
</dbReference>
<protein>
    <submittedName>
        <fullName evidence="4">Catechol 2,3-dioxygenase</fullName>
    </submittedName>
</protein>
<feature type="domain" description="VOC" evidence="3">
    <location>
        <begin position="72"/>
        <end position="188"/>
    </location>
</feature>
<dbReference type="SUPFAM" id="SSF54593">
    <property type="entry name" value="Glyoxalase/Bleomycin resistance protein/Dihydroxybiphenyl dioxygenase"/>
    <property type="match status" value="2"/>
</dbReference>
<dbReference type="PROSITE" id="PS51819">
    <property type="entry name" value="VOC"/>
    <property type="match status" value="2"/>
</dbReference>
<comment type="caution">
    <text evidence="4">The sequence shown here is derived from an EMBL/GenBank/DDBJ whole genome shotgun (WGS) entry which is preliminary data.</text>
</comment>
<evidence type="ECO:0000313" key="5">
    <source>
        <dbReference type="Proteomes" id="UP000291832"/>
    </source>
</evidence>
<evidence type="ECO:0000256" key="1">
    <source>
        <dbReference type="SAM" id="MobiDB-lite"/>
    </source>
</evidence>
<keyword evidence="2" id="KW-1133">Transmembrane helix</keyword>
<gene>
    <name evidence="4" type="ORF">EV139_0136</name>
</gene>
<organism evidence="4 5">
    <name type="scientific">Leucobacter luti</name>
    <dbReference type="NCBI Taxonomy" id="340320"/>
    <lineage>
        <taxon>Bacteria</taxon>
        <taxon>Bacillati</taxon>
        <taxon>Actinomycetota</taxon>
        <taxon>Actinomycetes</taxon>
        <taxon>Micrococcales</taxon>
        <taxon>Microbacteriaceae</taxon>
        <taxon>Leucobacter</taxon>
    </lineage>
</organism>
<keyword evidence="5" id="KW-1185">Reference proteome</keyword>
<evidence type="ECO:0000313" key="4">
    <source>
        <dbReference type="EMBL" id="RZT68413.1"/>
    </source>
</evidence>
<dbReference type="CDD" id="cd16359">
    <property type="entry name" value="VOC_BsCatE_like_C"/>
    <property type="match status" value="1"/>
</dbReference>